<evidence type="ECO:0000256" key="1">
    <source>
        <dbReference type="SAM" id="MobiDB-lite"/>
    </source>
</evidence>
<evidence type="ECO:0000313" key="3">
    <source>
        <dbReference type="Proteomes" id="UP000016930"/>
    </source>
</evidence>
<organism evidence="2 3">
    <name type="scientific">Ceriporiopsis subvermispora (strain B)</name>
    <name type="common">White-rot fungus</name>
    <name type="synonym">Gelatoporia subvermispora</name>
    <dbReference type="NCBI Taxonomy" id="914234"/>
    <lineage>
        <taxon>Eukaryota</taxon>
        <taxon>Fungi</taxon>
        <taxon>Dikarya</taxon>
        <taxon>Basidiomycota</taxon>
        <taxon>Agaricomycotina</taxon>
        <taxon>Agaricomycetes</taxon>
        <taxon>Polyporales</taxon>
        <taxon>Gelatoporiaceae</taxon>
        <taxon>Gelatoporia</taxon>
    </lineage>
</organism>
<dbReference type="Proteomes" id="UP000016930">
    <property type="component" value="Unassembled WGS sequence"/>
</dbReference>
<sequence length="453" mass="48638">MPKRISKDLKDLLEFARTTHDAARELPDESAPAEERVQRTSVSCSTSSYNATNARWEREVNLGCGAGQVTLVLSSLMPLGDIVGVDPSECMSMHATLVLQAYASMYHTKLLAKSTPLAARVTHGPGSPASGKSVSQGYSEFRLLSLLYATPILRHTLGAGGYAGESSTSTSLAISISNSSAGFRDIECASAPLILRKHTFSSLHTSIRLRDVTTWRRRDPGAGSSSGPGSAFGAKLCGQRRERPRRTSYCGVRGCEGKAWAWALRGRESRRMQDDLGGVNAGDYHPTLVGEGTEAFAVRGPLLSRARAGTEEGGRMSGPVRIRPEGARGQAEAPEAAGTDGGEGGPSARAYCTASPHKSSQWTSFECPRFIHSYMTRGDTLKLTRDSCLTVYCNTTDLGHGGRERLRQARSSHSKVHTTQTDDLRGPFQAYDHAGLVGSPGPHSRCLTHTKPF</sequence>
<dbReference type="HOGENOM" id="CLU_604104_0_0_1"/>
<dbReference type="AlphaFoldDB" id="M2QWV4"/>
<dbReference type="SUPFAM" id="SSF53335">
    <property type="entry name" value="S-adenosyl-L-methionine-dependent methyltransferases"/>
    <property type="match status" value="1"/>
</dbReference>
<name>M2QWV4_CERS8</name>
<evidence type="ECO:0000313" key="2">
    <source>
        <dbReference type="EMBL" id="EMD36625.1"/>
    </source>
</evidence>
<dbReference type="OrthoDB" id="66144at2759"/>
<protein>
    <recommendedName>
        <fullName evidence="4">Methyltransferase domain-containing protein</fullName>
    </recommendedName>
</protein>
<reference evidence="2 3" key="1">
    <citation type="journal article" date="2012" name="Proc. Natl. Acad. Sci. U.S.A.">
        <title>Comparative genomics of Ceriporiopsis subvermispora and Phanerochaete chrysosporium provide insight into selective ligninolysis.</title>
        <authorList>
            <person name="Fernandez-Fueyo E."/>
            <person name="Ruiz-Duenas F.J."/>
            <person name="Ferreira P."/>
            <person name="Floudas D."/>
            <person name="Hibbett D.S."/>
            <person name="Canessa P."/>
            <person name="Larrondo L.F."/>
            <person name="James T.Y."/>
            <person name="Seelenfreund D."/>
            <person name="Lobos S."/>
            <person name="Polanco R."/>
            <person name="Tello M."/>
            <person name="Honda Y."/>
            <person name="Watanabe T."/>
            <person name="Watanabe T."/>
            <person name="Ryu J.S."/>
            <person name="Kubicek C.P."/>
            <person name="Schmoll M."/>
            <person name="Gaskell J."/>
            <person name="Hammel K.E."/>
            <person name="St John F.J."/>
            <person name="Vanden Wymelenberg A."/>
            <person name="Sabat G."/>
            <person name="Splinter BonDurant S."/>
            <person name="Syed K."/>
            <person name="Yadav J.S."/>
            <person name="Doddapaneni H."/>
            <person name="Subramanian V."/>
            <person name="Lavin J.L."/>
            <person name="Oguiza J.A."/>
            <person name="Perez G."/>
            <person name="Pisabarro A.G."/>
            <person name="Ramirez L."/>
            <person name="Santoyo F."/>
            <person name="Master E."/>
            <person name="Coutinho P.M."/>
            <person name="Henrissat B."/>
            <person name="Lombard V."/>
            <person name="Magnuson J.K."/>
            <person name="Kuees U."/>
            <person name="Hori C."/>
            <person name="Igarashi K."/>
            <person name="Samejima M."/>
            <person name="Held B.W."/>
            <person name="Barry K.W."/>
            <person name="LaButti K.M."/>
            <person name="Lapidus A."/>
            <person name="Lindquist E.A."/>
            <person name="Lucas S.M."/>
            <person name="Riley R."/>
            <person name="Salamov A.A."/>
            <person name="Hoffmeister D."/>
            <person name="Schwenk D."/>
            <person name="Hadar Y."/>
            <person name="Yarden O."/>
            <person name="de Vries R.P."/>
            <person name="Wiebenga A."/>
            <person name="Stenlid J."/>
            <person name="Eastwood D."/>
            <person name="Grigoriev I.V."/>
            <person name="Berka R.M."/>
            <person name="Blanchette R.A."/>
            <person name="Kersten P."/>
            <person name="Martinez A.T."/>
            <person name="Vicuna R."/>
            <person name="Cullen D."/>
        </authorList>
    </citation>
    <scope>NUCLEOTIDE SEQUENCE [LARGE SCALE GENOMIC DNA]</scope>
    <source>
        <strain evidence="2 3">B</strain>
    </source>
</reference>
<keyword evidence="3" id="KW-1185">Reference proteome</keyword>
<evidence type="ECO:0008006" key="4">
    <source>
        <dbReference type="Google" id="ProtNLM"/>
    </source>
</evidence>
<dbReference type="EMBL" id="KB445798">
    <property type="protein sequence ID" value="EMD36625.1"/>
    <property type="molecule type" value="Genomic_DNA"/>
</dbReference>
<dbReference type="Gene3D" id="3.40.50.150">
    <property type="entry name" value="Vaccinia Virus protein VP39"/>
    <property type="match status" value="1"/>
</dbReference>
<feature type="region of interest" description="Disordered" evidence="1">
    <location>
        <begin position="308"/>
        <end position="352"/>
    </location>
</feature>
<dbReference type="InterPro" id="IPR029063">
    <property type="entry name" value="SAM-dependent_MTases_sf"/>
</dbReference>
<feature type="compositionally biased region" description="Low complexity" evidence="1">
    <location>
        <begin position="221"/>
        <end position="231"/>
    </location>
</feature>
<feature type="region of interest" description="Disordered" evidence="1">
    <location>
        <begin position="218"/>
        <end position="238"/>
    </location>
</feature>
<accession>M2QWV4</accession>
<gene>
    <name evidence="2" type="ORF">CERSUDRAFT_74541</name>
</gene>
<proteinExistence type="predicted"/>